<dbReference type="InterPro" id="IPR017850">
    <property type="entry name" value="Alkaline_phosphatase_core_sf"/>
</dbReference>
<dbReference type="NCBIfam" id="NF033449">
    <property type="entry name" value="BREX_PglZ_3"/>
    <property type="match status" value="1"/>
</dbReference>
<protein>
    <submittedName>
        <fullName evidence="1">BREX-3 system phosphatase PglZ</fullName>
    </submittedName>
</protein>
<sequence length="655" mass="74660">MTWQDDVIQKVNLDGSFVYIVNDPDGLLFEPKISAALQTKNAILFDDEDPLALRLTYEAWRKRTKKNSLLIRQGQEGELFIPYDIQVESSQINFHLSEFFQDIDLSAIRSLPASLLQSTMDALKLYTPGKLNLQSSLDFLLRHIYRIAPETIQTNTDLVRLLIRKHYVGIEMPTQIEERLIRLLSLSPKFKYWDFNALIPNKSAFFDFLQQQWEMYLHSELPNAIASTTWPSEKLVVPFADSDIRVFIDNLFAEGIIKPVKTDGLPAGHWAWFGIAKEPEITERERISLLLKNAKAYFEKCELESINTEFWFEQSHSLGIMNALFYENKKQPPVAALFEEIKKLNTTADFLFQKWLRLNFIKLQTTPTVRYPAMLHKVPDWLSRRVDSGKKICLLVLDGMGARQWPLLRNHLQLCANISLEEHACFSWVPTITSISRQALFSGKKPFAFAESLLTTSKEEQLWLDYWQGKGFAKREINYAKKIESLSNDAWQELITPPSVKVAGFVINFIDEQMHGIKNGMSALNMVVDGWLTDWNFKEKIAELLDKGFEIIITSDHGSQEATGIGYINEGVKADTRGERVRIYHDPALRDSTAQACHGSVIAWPGPELGLPKATYPLLANADCAFKGKGDVVVGHGGISLHEVIVPLIIVNRKQ</sequence>
<dbReference type="Pfam" id="PF08665">
    <property type="entry name" value="PglZ"/>
    <property type="match status" value="1"/>
</dbReference>
<accession>A0AAX3NPX1</accession>
<reference evidence="1" key="1">
    <citation type="submission" date="2023-02" db="EMBL/GenBank/DDBJ databases">
        <title>The sequence of Aeromonas allosaccharophila K520.</title>
        <authorList>
            <person name="Luo X."/>
        </authorList>
    </citation>
    <scope>NUCLEOTIDE SEQUENCE</scope>
    <source>
        <strain evidence="1">K520</strain>
    </source>
</reference>
<evidence type="ECO:0000313" key="2">
    <source>
        <dbReference type="Proteomes" id="UP001213721"/>
    </source>
</evidence>
<dbReference type="RefSeq" id="WP_275056622.1">
    <property type="nucleotide sequence ID" value="NZ_CP118988.1"/>
</dbReference>
<dbReference type="AlphaFoldDB" id="A0AAX3NPX1"/>
<evidence type="ECO:0000313" key="1">
    <source>
        <dbReference type="EMBL" id="WED75377.1"/>
    </source>
</evidence>
<name>A0AAX3NPX1_9GAMM</name>
<proteinExistence type="predicted"/>
<organism evidence="1 2">
    <name type="scientific">Aeromonas allosaccharophila</name>
    <dbReference type="NCBI Taxonomy" id="656"/>
    <lineage>
        <taxon>Bacteria</taxon>
        <taxon>Pseudomonadati</taxon>
        <taxon>Pseudomonadota</taxon>
        <taxon>Gammaproteobacteria</taxon>
        <taxon>Aeromonadales</taxon>
        <taxon>Aeromonadaceae</taxon>
        <taxon>Aeromonas</taxon>
    </lineage>
</organism>
<dbReference type="SUPFAM" id="SSF53649">
    <property type="entry name" value="Alkaline phosphatase-like"/>
    <property type="match status" value="1"/>
</dbReference>
<dbReference type="Proteomes" id="UP001213721">
    <property type="component" value="Chromosome"/>
</dbReference>
<dbReference type="EMBL" id="CP118988">
    <property type="protein sequence ID" value="WED75377.1"/>
    <property type="molecule type" value="Genomic_DNA"/>
</dbReference>
<gene>
    <name evidence="1" type="primary">pglZ</name>
    <name evidence="1" type="ORF">PYU98_15720</name>
</gene>